<dbReference type="EMBL" id="JAVRRA010028027">
    <property type="protein sequence ID" value="KAK5046968.1"/>
    <property type="molecule type" value="Genomic_DNA"/>
</dbReference>
<gene>
    <name evidence="2" type="ORF">LTR16_011210</name>
</gene>
<keyword evidence="3" id="KW-1185">Reference proteome</keyword>
<evidence type="ECO:0000256" key="1">
    <source>
        <dbReference type="SAM" id="MobiDB-lite"/>
    </source>
</evidence>
<proteinExistence type="predicted"/>
<reference evidence="2 3" key="1">
    <citation type="submission" date="2023-08" db="EMBL/GenBank/DDBJ databases">
        <title>Black Yeasts Isolated from many extreme environments.</title>
        <authorList>
            <person name="Coleine C."/>
            <person name="Stajich J.E."/>
            <person name="Selbmann L."/>
        </authorList>
    </citation>
    <scope>NUCLEOTIDE SEQUENCE [LARGE SCALE GENOMIC DNA]</scope>
    <source>
        <strain evidence="2 3">CCFEE 536</strain>
    </source>
</reference>
<evidence type="ECO:0008006" key="4">
    <source>
        <dbReference type="Google" id="ProtNLM"/>
    </source>
</evidence>
<evidence type="ECO:0000313" key="2">
    <source>
        <dbReference type="EMBL" id="KAK5046968.1"/>
    </source>
</evidence>
<accession>A0ABR0IUN6</accession>
<name>A0ABR0IUN6_9PEZI</name>
<feature type="non-terminal residue" evidence="2">
    <location>
        <position position="1"/>
    </location>
</feature>
<comment type="caution">
    <text evidence="2">The sequence shown here is derived from an EMBL/GenBank/DDBJ whole genome shotgun (WGS) entry which is preliminary data.</text>
</comment>
<dbReference type="Proteomes" id="UP001357485">
    <property type="component" value="Unassembled WGS sequence"/>
</dbReference>
<sequence length="137" mass="15248">TPIHAPVDPAVWKAKKVKDLTRAEHKARQAWTREQRALKAAKRAGGVPMSKKERAKKRADKKMEVQKRLTQQVLGESGAREGGKELTKEQLNDARRQARKLMRAAKKETKRGAGKRELAGRDWLSFAGRSEVGGGVA</sequence>
<evidence type="ECO:0000313" key="3">
    <source>
        <dbReference type="Proteomes" id="UP001357485"/>
    </source>
</evidence>
<feature type="region of interest" description="Disordered" evidence="1">
    <location>
        <begin position="40"/>
        <end position="92"/>
    </location>
</feature>
<feature type="compositionally biased region" description="Basic and acidic residues" evidence="1">
    <location>
        <begin position="78"/>
        <end position="92"/>
    </location>
</feature>
<protein>
    <recommendedName>
        <fullName evidence="4">Ribosomal RNA-processing protein 14/surfeit locus protein 6 C-terminal domain-containing protein</fullName>
    </recommendedName>
</protein>
<organism evidence="2 3">
    <name type="scientific">Cryomyces antarcticus</name>
    <dbReference type="NCBI Taxonomy" id="329879"/>
    <lineage>
        <taxon>Eukaryota</taxon>
        <taxon>Fungi</taxon>
        <taxon>Dikarya</taxon>
        <taxon>Ascomycota</taxon>
        <taxon>Pezizomycotina</taxon>
        <taxon>Dothideomycetes</taxon>
        <taxon>Dothideomycetes incertae sedis</taxon>
        <taxon>Cryomyces</taxon>
    </lineage>
</organism>